<dbReference type="CDD" id="cd02440">
    <property type="entry name" value="AdoMet_MTases"/>
    <property type="match status" value="1"/>
</dbReference>
<dbReference type="AlphaFoldDB" id="A0A7V4JNZ0"/>
<organism evidence="2">
    <name type="scientific">Thermodesulfobacterium geofontis</name>
    <dbReference type="NCBI Taxonomy" id="1295609"/>
    <lineage>
        <taxon>Bacteria</taxon>
        <taxon>Pseudomonadati</taxon>
        <taxon>Thermodesulfobacteriota</taxon>
        <taxon>Thermodesulfobacteria</taxon>
        <taxon>Thermodesulfobacteriales</taxon>
        <taxon>Thermodesulfobacteriaceae</taxon>
        <taxon>Thermodesulfobacterium</taxon>
    </lineage>
</organism>
<dbReference type="Gene3D" id="3.40.50.150">
    <property type="entry name" value="Vaccinia Virus protein VP39"/>
    <property type="match status" value="1"/>
</dbReference>
<dbReference type="SUPFAM" id="SSF53335">
    <property type="entry name" value="S-adenosyl-L-methionine-dependent methyltransferases"/>
    <property type="match status" value="1"/>
</dbReference>
<protein>
    <submittedName>
        <fullName evidence="2">Class I SAM-dependent methyltransferase</fullName>
    </submittedName>
</protein>
<comment type="caution">
    <text evidence="2">The sequence shown here is derived from an EMBL/GenBank/DDBJ whole genome shotgun (WGS) entry which is preliminary data.</text>
</comment>
<dbReference type="InterPro" id="IPR013216">
    <property type="entry name" value="Methyltransf_11"/>
</dbReference>
<dbReference type="GO" id="GO:0008757">
    <property type="term" value="F:S-adenosylmethionine-dependent methyltransferase activity"/>
    <property type="evidence" value="ECO:0007669"/>
    <property type="project" value="InterPro"/>
</dbReference>
<dbReference type="GO" id="GO:0003755">
    <property type="term" value="F:peptidyl-prolyl cis-trans isomerase activity"/>
    <property type="evidence" value="ECO:0007669"/>
    <property type="project" value="InterPro"/>
</dbReference>
<dbReference type="PANTHER" id="PTHR43036">
    <property type="entry name" value="OSJNBB0011N17.9 PROTEIN"/>
    <property type="match status" value="1"/>
</dbReference>
<keyword evidence="2" id="KW-0808">Transferase</keyword>
<feature type="domain" description="Methyltransferase type 11" evidence="1">
    <location>
        <begin position="255"/>
        <end position="327"/>
    </location>
</feature>
<dbReference type="Gene3D" id="3.10.50.40">
    <property type="match status" value="1"/>
</dbReference>
<dbReference type="Pfam" id="PF08241">
    <property type="entry name" value="Methyltransf_11"/>
    <property type="match status" value="1"/>
</dbReference>
<accession>A0A7V4JNZ0</accession>
<dbReference type="PANTHER" id="PTHR43036:SF2">
    <property type="entry name" value="OS04G0481300 PROTEIN"/>
    <property type="match status" value="1"/>
</dbReference>
<name>A0A7V4JNZ0_9BACT</name>
<keyword evidence="2" id="KW-0489">Methyltransferase</keyword>
<reference evidence="2" key="1">
    <citation type="journal article" date="2020" name="mSystems">
        <title>Genome- and Community-Level Interaction Insights into Carbon Utilization and Element Cycling Functions of Hydrothermarchaeota in Hydrothermal Sediment.</title>
        <authorList>
            <person name="Zhou Z."/>
            <person name="Liu Y."/>
            <person name="Xu W."/>
            <person name="Pan J."/>
            <person name="Luo Z.H."/>
            <person name="Li M."/>
        </authorList>
    </citation>
    <scope>NUCLEOTIDE SEQUENCE [LARGE SCALE GENOMIC DNA]</scope>
    <source>
        <strain evidence="2">SpSt-711</strain>
    </source>
</reference>
<sequence>MQNYIKRKVELLLTAEWNSHLGHHRDEYFCTVNVWRECELFPKELQDLIKDGSEGDEIVLAFSSEQLFPYDKNKIYICDPWQFSPPDGFKSLSLRKGRFYPLGFFRGIPGIYSGNPYPGRIINLDLFGNFTLDANHPLCGYELKIKAKVLNITEKFSELGGRCKDHWEMFLNGPGMQARYNGEPTDFGIDNPYTFSREDETEDTIFYAEPRLISHIDRICHQNLVKFYSEKFPAEGKILDLMSSYESHLPEGDYDVWGLGINLKELEANPRLNHRIVKDINLDPNLPFPDEFFDVVVCDLSIEYVIKPLALIKEVKRVLRKGGKFFFSFSNRYFPTKVIRGWTELHEFERMGFVLELLARIKGLGNFSTYSLRGLPRPADDKWFYLTRISDPLYVVFGERID</sequence>
<dbReference type="InterPro" id="IPR046357">
    <property type="entry name" value="PPIase_dom_sf"/>
</dbReference>
<dbReference type="EMBL" id="DTEI01000002">
    <property type="protein sequence ID" value="HGU15054.1"/>
    <property type="molecule type" value="Genomic_DNA"/>
</dbReference>
<evidence type="ECO:0000259" key="1">
    <source>
        <dbReference type="Pfam" id="PF08241"/>
    </source>
</evidence>
<dbReference type="InterPro" id="IPR029063">
    <property type="entry name" value="SAM-dependent_MTases_sf"/>
</dbReference>
<evidence type="ECO:0000313" key="2">
    <source>
        <dbReference type="EMBL" id="HGU15054.1"/>
    </source>
</evidence>
<proteinExistence type="predicted"/>
<gene>
    <name evidence="2" type="ORF">ENU91_00070</name>
</gene>
<dbReference type="GO" id="GO:0032259">
    <property type="term" value="P:methylation"/>
    <property type="evidence" value="ECO:0007669"/>
    <property type="project" value="UniProtKB-KW"/>
</dbReference>